<evidence type="ECO:0000313" key="12">
    <source>
        <dbReference type="EMBL" id="WIT13192.1"/>
    </source>
</evidence>
<evidence type="ECO:0000256" key="4">
    <source>
        <dbReference type="ARBA" id="ARBA00022553"/>
    </source>
</evidence>
<reference evidence="12" key="1">
    <citation type="submission" date="2023-01" db="EMBL/GenBank/DDBJ databases">
        <title>Whole genome sequence of Paucibacter sp. S2-9 isolated from pond sediment.</title>
        <authorList>
            <person name="Jung J.Y."/>
        </authorList>
    </citation>
    <scope>NUCLEOTIDE SEQUENCE</scope>
    <source>
        <strain evidence="12">S2-9</strain>
    </source>
</reference>
<dbReference type="SUPFAM" id="SSF55874">
    <property type="entry name" value="ATPase domain of HSP90 chaperone/DNA topoisomerase II/histidine kinase"/>
    <property type="match status" value="1"/>
</dbReference>
<proteinExistence type="predicted"/>
<feature type="domain" description="CHASE" evidence="11">
    <location>
        <begin position="123"/>
        <end position="227"/>
    </location>
</feature>
<name>A0AA95SP09_9BURK</name>
<dbReference type="SUPFAM" id="SSF47384">
    <property type="entry name" value="Homodimeric domain of signal transducing histidine kinase"/>
    <property type="match status" value="1"/>
</dbReference>
<dbReference type="InterPro" id="IPR036097">
    <property type="entry name" value="HisK_dim/P_sf"/>
</dbReference>
<dbReference type="InterPro" id="IPR003661">
    <property type="entry name" value="HisK_dim/P_dom"/>
</dbReference>
<dbReference type="RefSeq" id="WP_285234302.1">
    <property type="nucleotide sequence ID" value="NZ_CP116346.1"/>
</dbReference>
<dbReference type="PANTHER" id="PTHR43065">
    <property type="entry name" value="SENSOR HISTIDINE KINASE"/>
    <property type="match status" value="1"/>
</dbReference>
<dbReference type="GO" id="GO:0000155">
    <property type="term" value="F:phosphorelay sensor kinase activity"/>
    <property type="evidence" value="ECO:0007669"/>
    <property type="project" value="InterPro"/>
</dbReference>
<feature type="domain" description="Histidine kinase" evidence="10">
    <location>
        <begin position="583"/>
        <end position="786"/>
    </location>
</feature>
<dbReference type="InterPro" id="IPR000014">
    <property type="entry name" value="PAS"/>
</dbReference>
<organism evidence="12 13">
    <name type="scientific">Paucibacter sediminis</name>
    <dbReference type="NCBI Taxonomy" id="3019553"/>
    <lineage>
        <taxon>Bacteria</taxon>
        <taxon>Pseudomonadati</taxon>
        <taxon>Pseudomonadota</taxon>
        <taxon>Betaproteobacteria</taxon>
        <taxon>Burkholderiales</taxon>
        <taxon>Sphaerotilaceae</taxon>
        <taxon>Roseateles</taxon>
    </lineage>
</organism>
<dbReference type="Pfam" id="PF13426">
    <property type="entry name" value="PAS_9"/>
    <property type="match status" value="1"/>
</dbReference>
<evidence type="ECO:0000256" key="3">
    <source>
        <dbReference type="ARBA" id="ARBA00012438"/>
    </source>
</evidence>
<dbReference type="PANTHER" id="PTHR43065:SF48">
    <property type="entry name" value="HISTIDINE KINASE"/>
    <property type="match status" value="1"/>
</dbReference>
<evidence type="ECO:0000256" key="9">
    <source>
        <dbReference type="SAM" id="SignalP"/>
    </source>
</evidence>
<dbReference type="EC" id="2.7.13.3" evidence="3"/>
<dbReference type="InterPro" id="IPR006189">
    <property type="entry name" value="CHASE_dom"/>
</dbReference>
<keyword evidence="13" id="KW-1185">Reference proteome</keyword>
<feature type="chain" id="PRO_5041711500" description="histidine kinase" evidence="9">
    <location>
        <begin position="18"/>
        <end position="787"/>
    </location>
</feature>
<evidence type="ECO:0000256" key="7">
    <source>
        <dbReference type="ARBA" id="ARBA00023136"/>
    </source>
</evidence>
<feature type="transmembrane region" description="Helical" evidence="8">
    <location>
        <begin position="311"/>
        <end position="333"/>
    </location>
</feature>
<dbReference type="Gene3D" id="3.30.450.20">
    <property type="entry name" value="PAS domain"/>
    <property type="match status" value="1"/>
</dbReference>
<dbReference type="InterPro" id="IPR042240">
    <property type="entry name" value="CHASE_sf"/>
</dbReference>
<dbReference type="SMART" id="SM00387">
    <property type="entry name" value="HATPase_c"/>
    <property type="match status" value="1"/>
</dbReference>
<evidence type="ECO:0000256" key="2">
    <source>
        <dbReference type="ARBA" id="ARBA00004370"/>
    </source>
</evidence>
<evidence type="ECO:0000256" key="1">
    <source>
        <dbReference type="ARBA" id="ARBA00000085"/>
    </source>
</evidence>
<feature type="signal peptide" evidence="9">
    <location>
        <begin position="1"/>
        <end position="17"/>
    </location>
</feature>
<dbReference type="PROSITE" id="PS50839">
    <property type="entry name" value="CHASE"/>
    <property type="match status" value="1"/>
</dbReference>
<keyword evidence="7 8" id="KW-0472">Membrane</keyword>
<keyword evidence="5 8" id="KW-0812">Transmembrane</keyword>
<dbReference type="InterPro" id="IPR035965">
    <property type="entry name" value="PAS-like_dom_sf"/>
</dbReference>
<dbReference type="PROSITE" id="PS50109">
    <property type="entry name" value="HIS_KIN"/>
    <property type="match status" value="1"/>
</dbReference>
<evidence type="ECO:0000256" key="5">
    <source>
        <dbReference type="ARBA" id="ARBA00022692"/>
    </source>
</evidence>
<keyword evidence="6 8" id="KW-1133">Transmembrane helix</keyword>
<dbReference type="Gene3D" id="3.30.450.350">
    <property type="entry name" value="CHASE domain"/>
    <property type="match status" value="1"/>
</dbReference>
<dbReference type="Proteomes" id="UP001177769">
    <property type="component" value="Chromosome"/>
</dbReference>
<comment type="subcellular location">
    <subcellularLocation>
        <location evidence="2">Membrane</location>
    </subcellularLocation>
</comment>
<comment type="catalytic activity">
    <reaction evidence="1">
        <text>ATP + protein L-histidine = ADP + protein N-phospho-L-histidine.</text>
        <dbReference type="EC" id="2.7.13.3"/>
    </reaction>
</comment>
<dbReference type="AlphaFoldDB" id="A0AA95SP09"/>
<dbReference type="CDD" id="cd00082">
    <property type="entry name" value="HisKA"/>
    <property type="match status" value="1"/>
</dbReference>
<accession>A0AA95SP09</accession>
<sequence>MLLAFAAVLALTLLACALVAREQQRQVDARFASDTRRLLTQVDTRLQSHFAALRSISGLFAAQPELSRLQFHQFLERLRLRESTPGFQAVQYVRVLPEAERVAFVTSVRGDRTLEAGGYPQFDIHPVQAQALHYVIEYNEPMRGNERAFGLDLAAAPAHLQALELGRDSGMPVATAPLTLVQDEAGRTGFVVRIPIYRRGAPLDELAQRRAALQGFAALVYRAGDLMRGAIDAQLLPALRVRISDIGYAEPRPGGAAAAAPMPLFDSAPDTAAAPAAGLTRRDTLVVGQRLWAFEFSALPGGRYAPEHARLLAILLPGLLMALLCAGLVAAWASRRALALQLASTLAEQKAIFDNAAVGIEFVRDRRIQACNSGLAEMLGYRAEELVGASTRVLFASDQAFEAAGKAAYAAIAAEQHWIGDVEWVRKDGSPIQCRLHGRHIDPQHLELGSVWVCYDISALQAAQAQLIQHEKLASLGQLVANVAHEINTPIAAIKSSSLNLGDALALCLSELPRLFQLLEPPVQALFIELTRRASLPASPLSTREERQRMRELGEALEQAGVSEARRAAGVLVQLGETGLRPELLALLQHPQQALILQLAEAVATLLRSAGNINAAVDRVAKIVLALKRFSRSDPQGQPTATDLRESLDTVLTLYQNQFKQGVELVRDYQGDLPPLPCLPDELHQVWTNLIHNALQAMNYRGVLRISLRRQGDAALVSVADTGSGIPAQLHAQIFEPFFTTKPVGEGSGLGLDIVKRIVARHGGQIEVHSEPGQGARFEVRLPYPAA</sequence>
<gene>
    <name evidence="12" type="ORF">PFX98_06165</name>
</gene>
<dbReference type="NCBIfam" id="TIGR00229">
    <property type="entry name" value="sensory_box"/>
    <property type="match status" value="1"/>
</dbReference>
<dbReference type="CDD" id="cd00130">
    <property type="entry name" value="PAS"/>
    <property type="match status" value="1"/>
</dbReference>
<dbReference type="Pfam" id="PF03924">
    <property type="entry name" value="CHASE"/>
    <property type="match status" value="1"/>
</dbReference>
<dbReference type="InterPro" id="IPR005467">
    <property type="entry name" value="His_kinase_dom"/>
</dbReference>
<protein>
    <recommendedName>
        <fullName evidence="3">histidine kinase</fullName>
        <ecNumber evidence="3">2.7.13.3</ecNumber>
    </recommendedName>
</protein>
<dbReference type="GO" id="GO:0016020">
    <property type="term" value="C:membrane"/>
    <property type="evidence" value="ECO:0007669"/>
    <property type="project" value="UniProtKB-SubCell"/>
</dbReference>
<dbReference type="SMART" id="SM01079">
    <property type="entry name" value="CHASE"/>
    <property type="match status" value="1"/>
</dbReference>
<evidence type="ECO:0000259" key="11">
    <source>
        <dbReference type="PROSITE" id="PS50839"/>
    </source>
</evidence>
<dbReference type="Gene3D" id="1.10.287.130">
    <property type="match status" value="1"/>
</dbReference>
<evidence type="ECO:0000259" key="10">
    <source>
        <dbReference type="PROSITE" id="PS50109"/>
    </source>
</evidence>
<dbReference type="InterPro" id="IPR004358">
    <property type="entry name" value="Sig_transdc_His_kin-like_C"/>
</dbReference>
<dbReference type="EMBL" id="CP116346">
    <property type="protein sequence ID" value="WIT13192.1"/>
    <property type="molecule type" value="Genomic_DNA"/>
</dbReference>
<dbReference type="InterPro" id="IPR036890">
    <property type="entry name" value="HATPase_C_sf"/>
</dbReference>
<evidence type="ECO:0000313" key="13">
    <source>
        <dbReference type="Proteomes" id="UP001177769"/>
    </source>
</evidence>
<keyword evidence="4" id="KW-0597">Phosphoprotein</keyword>
<dbReference type="InterPro" id="IPR003594">
    <property type="entry name" value="HATPase_dom"/>
</dbReference>
<dbReference type="KEGG" id="pais:PFX98_06165"/>
<evidence type="ECO:0000256" key="6">
    <source>
        <dbReference type="ARBA" id="ARBA00022989"/>
    </source>
</evidence>
<keyword evidence="9" id="KW-0732">Signal</keyword>
<dbReference type="PRINTS" id="PR00344">
    <property type="entry name" value="BCTRLSENSOR"/>
</dbReference>
<dbReference type="SUPFAM" id="SSF55785">
    <property type="entry name" value="PYP-like sensor domain (PAS domain)"/>
    <property type="match status" value="1"/>
</dbReference>
<dbReference type="Pfam" id="PF02518">
    <property type="entry name" value="HATPase_c"/>
    <property type="match status" value="1"/>
</dbReference>
<evidence type="ECO:0000256" key="8">
    <source>
        <dbReference type="SAM" id="Phobius"/>
    </source>
</evidence>
<dbReference type="Gene3D" id="3.30.565.10">
    <property type="entry name" value="Histidine kinase-like ATPase, C-terminal domain"/>
    <property type="match status" value="1"/>
</dbReference>